<comment type="caution">
    <text evidence="1">The sequence shown here is derived from an EMBL/GenBank/DDBJ whole genome shotgun (WGS) entry which is preliminary data.</text>
</comment>
<dbReference type="EMBL" id="MBLM01000114">
    <property type="protein sequence ID" value="OHV36902.1"/>
    <property type="molecule type" value="Genomic_DNA"/>
</dbReference>
<dbReference type="Proteomes" id="UP000179627">
    <property type="component" value="Unassembled WGS sequence"/>
</dbReference>
<protein>
    <submittedName>
        <fullName evidence="1">DUF5130 domain-containing protein</fullName>
    </submittedName>
</protein>
<sequence length="133" mass="13767">MAAGEAFTPEQTDRLERARLAAQNSSGIRFAVRVGPLDGDPELAAERLLGSLADLDLDRDEAVLIAVSPGQRFVRVVTTPVAKKRVSDAAAGLATLAMTSSFALGDLVGGVITGLRQLADAAGAPSMHAATRR</sequence>
<dbReference type="Pfam" id="PF17174">
    <property type="entry name" value="DUF5130"/>
    <property type="match status" value="1"/>
</dbReference>
<accession>A0A1S1QV20</accession>
<keyword evidence="2" id="KW-1185">Reference proteome</keyword>
<dbReference type="RefSeq" id="WP_071084619.1">
    <property type="nucleotide sequence ID" value="NZ_MBLM01000114.1"/>
</dbReference>
<dbReference type="Gene3D" id="3.10.310.50">
    <property type="match status" value="1"/>
</dbReference>
<proteinExistence type="predicted"/>
<gene>
    <name evidence="1" type="ORF">CC117_17175</name>
</gene>
<evidence type="ECO:0000313" key="1">
    <source>
        <dbReference type="EMBL" id="OHV36902.1"/>
    </source>
</evidence>
<dbReference type="InterPro" id="IPR033437">
    <property type="entry name" value="DUF5130"/>
</dbReference>
<evidence type="ECO:0000313" key="2">
    <source>
        <dbReference type="Proteomes" id="UP000179627"/>
    </source>
</evidence>
<dbReference type="AlphaFoldDB" id="A0A1S1QV20"/>
<organism evidence="1 2">
    <name type="scientific">Parafrankia colletiae</name>
    <dbReference type="NCBI Taxonomy" id="573497"/>
    <lineage>
        <taxon>Bacteria</taxon>
        <taxon>Bacillati</taxon>
        <taxon>Actinomycetota</taxon>
        <taxon>Actinomycetes</taxon>
        <taxon>Frankiales</taxon>
        <taxon>Frankiaceae</taxon>
        <taxon>Parafrankia</taxon>
    </lineage>
</organism>
<name>A0A1S1QV20_9ACTN</name>
<dbReference type="OrthoDB" id="3214027at2"/>
<reference evidence="2" key="1">
    <citation type="submission" date="2016-07" db="EMBL/GenBank/DDBJ databases">
        <title>Sequence Frankia sp. strain CcI1.17.</title>
        <authorList>
            <person name="Ghodhbane-Gtari F."/>
            <person name="Swanson E."/>
            <person name="Gueddou A."/>
            <person name="Morris K."/>
            <person name="Hezbri K."/>
            <person name="Ktari A."/>
            <person name="Nouioui I."/>
            <person name="Abebe-Akele F."/>
            <person name="Simpson S."/>
            <person name="Thomas K."/>
            <person name="Gtari M."/>
            <person name="Tisa L.S."/>
            <person name="Hurst S."/>
        </authorList>
    </citation>
    <scope>NUCLEOTIDE SEQUENCE [LARGE SCALE GENOMIC DNA]</scope>
    <source>
        <strain evidence="2">Cc1.17</strain>
    </source>
</reference>